<dbReference type="Gene3D" id="2.60.40.10">
    <property type="entry name" value="Immunoglobulins"/>
    <property type="match status" value="1"/>
</dbReference>
<dbReference type="AlphaFoldDB" id="A0A0S4MSY4"/>
<sequence>MKIYLSCPTNFEEKLSQKRPLIHQAVHMVFILSILFVSCKSEAITPSLNNPPVIEKIEVKPSTIRVYQTATITAYASDPDGDDLTFEWEATLGYIYGSGGTVKYSASLCCAGTNTIKLTVKDGRGGSATGTAMITVLP</sequence>
<evidence type="ECO:0000313" key="1">
    <source>
        <dbReference type="EMBL" id="CUU01094.1"/>
    </source>
</evidence>
<keyword evidence="2" id="KW-1185">Reference proteome</keyword>
<dbReference type="InterPro" id="IPR013783">
    <property type="entry name" value="Ig-like_fold"/>
</dbReference>
<gene>
    <name evidence="1" type="ORF">JGI1_00164</name>
</gene>
<reference evidence="2" key="1">
    <citation type="submission" date="2015-11" db="EMBL/GenBank/DDBJ databases">
        <authorList>
            <person name="Varghese N."/>
        </authorList>
    </citation>
    <scope>NUCLEOTIDE SEQUENCE [LARGE SCALE GENOMIC DNA]</scope>
</reference>
<dbReference type="SUPFAM" id="SSF49299">
    <property type="entry name" value="PKD domain"/>
    <property type="match status" value="1"/>
</dbReference>
<dbReference type="STRING" id="1643428.GCA_001442855_00154"/>
<organism evidence="1 2">
    <name type="scientific">Candidatus Thermokryptus mobilis</name>
    <dbReference type="NCBI Taxonomy" id="1643428"/>
    <lineage>
        <taxon>Bacteria</taxon>
        <taxon>Pseudomonadati</taxon>
        <taxon>Candidatus Kryptoniota</taxon>
        <taxon>Candidatus Thermokryptus</taxon>
    </lineage>
</organism>
<dbReference type="OrthoDB" id="5524160at2"/>
<dbReference type="Proteomes" id="UP000320623">
    <property type="component" value="Unassembled WGS sequence"/>
</dbReference>
<name>A0A0S4MSY4_9BACT</name>
<accession>A0A0S4MSY4</accession>
<dbReference type="InterPro" id="IPR035986">
    <property type="entry name" value="PKD_dom_sf"/>
</dbReference>
<dbReference type="CDD" id="cd00146">
    <property type="entry name" value="PKD"/>
    <property type="match status" value="1"/>
</dbReference>
<evidence type="ECO:0000313" key="2">
    <source>
        <dbReference type="Proteomes" id="UP000320623"/>
    </source>
</evidence>
<dbReference type="EMBL" id="FAOO01000001">
    <property type="protein sequence ID" value="CUU01094.1"/>
    <property type="molecule type" value="Genomic_DNA"/>
</dbReference>
<dbReference type="RefSeq" id="WP_140943967.1">
    <property type="nucleotide sequence ID" value="NZ_FAOO01000001.1"/>
</dbReference>
<evidence type="ECO:0008006" key="3">
    <source>
        <dbReference type="Google" id="ProtNLM"/>
    </source>
</evidence>
<proteinExistence type="predicted"/>
<dbReference type="Pfam" id="PF17963">
    <property type="entry name" value="Big_9"/>
    <property type="match status" value="1"/>
</dbReference>
<protein>
    <recommendedName>
        <fullName evidence="3">PKD domain-containing protein</fullName>
    </recommendedName>
</protein>